<sequence length="169" mass="18791">MKELLKRCYRAGLKVSISDAGNLKVSLPDTPEAESLLEELRAHKQEVINYLSTSSLQGGHLARLAVEPELRRYCHCTLRPQIGQDVSRTVEEIVDLCERNPGREPVLVDVIHPDGSIQQKNLQAHADRGVRKVLAMIVLDCNLGAAQRAFRGQPPVLNQGGRDETPIQR</sequence>
<accession>A0ABX6C4J2</accession>
<evidence type="ECO:0000313" key="1">
    <source>
        <dbReference type="EMBL" id="QFG03960.1"/>
    </source>
</evidence>
<dbReference type="RefSeq" id="WP_158067906.1">
    <property type="nucleotide sequence ID" value="NZ_CP042829.1"/>
</dbReference>
<reference evidence="1 2" key="1">
    <citation type="submission" date="2019-10" db="EMBL/GenBank/DDBJ databases">
        <title>Thermopilla bonchosmolovskayae gen. nov., sp. nov., a moderately thermophilic Chloroflexi bacterium from a Chukotka hot spring (Arctic, Russia), representing a novel classis Thermopillaia, which include previously uncultivated lineage OLB14.</title>
        <authorList>
            <person name="Kochetkova T.V."/>
            <person name="Zayulina K.S."/>
            <person name="Zhigarkov V.S."/>
            <person name="Minaev N.V."/>
            <person name="Novikov A."/>
            <person name="Toshchakov S.V."/>
            <person name="Elcheninov A.G."/>
            <person name="Kublanov I.V."/>
        </authorList>
    </citation>
    <scope>NUCLEOTIDE SEQUENCE [LARGE SCALE GENOMIC DNA]</scope>
    <source>
        <strain evidence="1 2">3753O</strain>
    </source>
</reference>
<organism evidence="1 2">
    <name type="scientific">Tepidiforma bonchosmolovskayae</name>
    <dbReference type="NCBI Taxonomy" id="2601677"/>
    <lineage>
        <taxon>Bacteria</taxon>
        <taxon>Bacillati</taxon>
        <taxon>Chloroflexota</taxon>
        <taxon>Tepidiformia</taxon>
        <taxon>Tepidiformales</taxon>
        <taxon>Tepidiformaceae</taxon>
        <taxon>Tepidiforma</taxon>
    </lineage>
</organism>
<gene>
    <name evidence="1" type="ORF">Tbon_11915</name>
</gene>
<dbReference type="Gene3D" id="1.10.10.1830">
    <property type="entry name" value="Non-ribosomal peptide synthase, adenylation domain"/>
    <property type="match status" value="1"/>
</dbReference>
<dbReference type="EMBL" id="CP042829">
    <property type="protein sequence ID" value="QFG03960.1"/>
    <property type="molecule type" value="Genomic_DNA"/>
</dbReference>
<evidence type="ECO:0008006" key="3">
    <source>
        <dbReference type="Google" id="ProtNLM"/>
    </source>
</evidence>
<dbReference type="Proteomes" id="UP000326331">
    <property type="component" value="Chromosome"/>
</dbReference>
<name>A0ABX6C4J2_9CHLR</name>
<evidence type="ECO:0000313" key="2">
    <source>
        <dbReference type="Proteomes" id="UP000326331"/>
    </source>
</evidence>
<proteinExistence type="predicted"/>
<protein>
    <recommendedName>
        <fullName evidence="3">TubC N-terminal docking domain-containing protein</fullName>
    </recommendedName>
</protein>
<keyword evidence="2" id="KW-1185">Reference proteome</keyword>
<dbReference type="InterPro" id="IPR044894">
    <property type="entry name" value="TubC_N_sf"/>
</dbReference>